<dbReference type="InterPro" id="IPR030392">
    <property type="entry name" value="S74_ICA"/>
</dbReference>
<feature type="non-terminal residue" evidence="3">
    <location>
        <position position="1"/>
    </location>
</feature>
<dbReference type="PROSITE" id="PS51688">
    <property type="entry name" value="ICA"/>
    <property type="match status" value="1"/>
</dbReference>
<evidence type="ECO:0000256" key="1">
    <source>
        <dbReference type="SAM" id="Coils"/>
    </source>
</evidence>
<feature type="domain" description="Peptidase S74" evidence="2">
    <location>
        <begin position="258"/>
        <end position="358"/>
    </location>
</feature>
<dbReference type="EMBL" id="UINC01082581">
    <property type="protein sequence ID" value="SVC27478.1"/>
    <property type="molecule type" value="Genomic_DNA"/>
</dbReference>
<dbReference type="Pfam" id="PF13884">
    <property type="entry name" value="Peptidase_S74"/>
    <property type="match status" value="1"/>
</dbReference>
<sequence>SKNARIGRAEVGGWPASNNYAYFGNQNLNHGNAGNYALLQSADGHTFLNAVSGKMLRFRINNSDKMMIASNGNVGIGTTSPGAKFVVNGGEIQHKRYDHTSHFQYSTNGDNYIRSGKSAGKVILQDTGGKVGIGHSAPTEMLDVNGNIFTNGQVTAYGHMWTGQYLNMTGASSQLRWSAYGGGFQMTENNWIRITGDKDFHWGQNSEARGGYLGLDSGGNYSKLFNSDDGIIFYVRDSNHGRDRYVRWDGDSNLDQYSDRRLKQDIEDEKNILERIMQIRVRNFYWKDYLEAPNKTMGLIAQEVEPHFPHLVGEMKNPETDITYKTLGSSDFGILAFGGVRELKLEKDREIESLKAELEKMAKELKRVVKLLEN</sequence>
<protein>
    <recommendedName>
        <fullName evidence="2">Peptidase S74 domain-containing protein</fullName>
    </recommendedName>
</protein>
<reference evidence="3" key="1">
    <citation type="submission" date="2018-05" db="EMBL/GenBank/DDBJ databases">
        <authorList>
            <person name="Lanie J.A."/>
            <person name="Ng W.-L."/>
            <person name="Kazmierczak K.M."/>
            <person name="Andrzejewski T.M."/>
            <person name="Davidsen T.M."/>
            <person name="Wayne K.J."/>
            <person name="Tettelin H."/>
            <person name="Glass J.I."/>
            <person name="Rusch D."/>
            <person name="Podicherti R."/>
            <person name="Tsui H.-C.T."/>
            <person name="Winkler M.E."/>
        </authorList>
    </citation>
    <scope>NUCLEOTIDE SEQUENCE</scope>
</reference>
<name>A0A382KSF6_9ZZZZ</name>
<organism evidence="3">
    <name type="scientific">marine metagenome</name>
    <dbReference type="NCBI Taxonomy" id="408172"/>
    <lineage>
        <taxon>unclassified sequences</taxon>
        <taxon>metagenomes</taxon>
        <taxon>ecological metagenomes</taxon>
    </lineage>
</organism>
<gene>
    <name evidence="3" type="ORF">METZ01_LOCUS280332</name>
</gene>
<proteinExistence type="predicted"/>
<dbReference type="AlphaFoldDB" id="A0A382KSF6"/>
<evidence type="ECO:0000259" key="2">
    <source>
        <dbReference type="PROSITE" id="PS51688"/>
    </source>
</evidence>
<accession>A0A382KSF6</accession>
<evidence type="ECO:0000313" key="3">
    <source>
        <dbReference type="EMBL" id="SVC27478.1"/>
    </source>
</evidence>
<keyword evidence="1" id="KW-0175">Coiled coil</keyword>
<feature type="coiled-coil region" evidence="1">
    <location>
        <begin position="340"/>
        <end position="371"/>
    </location>
</feature>